<dbReference type="Proteomes" id="UP001157114">
    <property type="component" value="Unassembled WGS sequence"/>
</dbReference>
<sequence>MAGIFAVVALAAGAIWLEAPGLIHRHRIKELVMFLALLLIGSVLYSALMLQINLPNPFMLLKWMYGWIGK</sequence>
<evidence type="ECO:0000256" key="1">
    <source>
        <dbReference type="SAM" id="Phobius"/>
    </source>
</evidence>
<comment type="caution">
    <text evidence="2">The sequence shown here is derived from an EMBL/GenBank/DDBJ whole genome shotgun (WGS) entry which is preliminary data.</text>
</comment>
<name>A0ABQ6GCM3_9BACL</name>
<gene>
    <name evidence="2" type="ORF">MU1_30290</name>
</gene>
<keyword evidence="1" id="KW-0472">Membrane</keyword>
<dbReference type="RefSeq" id="WP_284239426.1">
    <property type="nucleotide sequence ID" value="NZ_BSSQ01000013.1"/>
</dbReference>
<organism evidence="2 3">
    <name type="scientific">Paenibacillus glycanilyticus</name>
    <dbReference type="NCBI Taxonomy" id="126569"/>
    <lineage>
        <taxon>Bacteria</taxon>
        <taxon>Bacillati</taxon>
        <taxon>Bacillota</taxon>
        <taxon>Bacilli</taxon>
        <taxon>Bacillales</taxon>
        <taxon>Paenibacillaceae</taxon>
        <taxon>Paenibacillus</taxon>
    </lineage>
</organism>
<reference evidence="2 3" key="1">
    <citation type="submission" date="2023-03" db="EMBL/GenBank/DDBJ databases">
        <title>Draft genome sequence of the bacteria which degrade cell wall of Tricholomamatutake.</title>
        <authorList>
            <person name="Konishi Y."/>
            <person name="Fukuta Y."/>
            <person name="Shirasaka N."/>
        </authorList>
    </citation>
    <scope>NUCLEOTIDE SEQUENCE [LARGE SCALE GENOMIC DNA]</scope>
    <source>
        <strain evidence="3">mu1</strain>
    </source>
</reference>
<accession>A0ABQ6GCM3</accession>
<keyword evidence="3" id="KW-1185">Reference proteome</keyword>
<feature type="transmembrane region" description="Helical" evidence="1">
    <location>
        <begin position="31"/>
        <end position="54"/>
    </location>
</feature>
<dbReference type="EMBL" id="BSSQ01000013">
    <property type="protein sequence ID" value="GLX68684.1"/>
    <property type="molecule type" value="Genomic_DNA"/>
</dbReference>
<evidence type="ECO:0000313" key="2">
    <source>
        <dbReference type="EMBL" id="GLX68684.1"/>
    </source>
</evidence>
<proteinExistence type="predicted"/>
<keyword evidence="1" id="KW-0812">Transmembrane</keyword>
<keyword evidence="1" id="KW-1133">Transmembrane helix</keyword>
<evidence type="ECO:0000313" key="3">
    <source>
        <dbReference type="Proteomes" id="UP001157114"/>
    </source>
</evidence>
<protein>
    <submittedName>
        <fullName evidence="2">Uncharacterized protein</fullName>
    </submittedName>
</protein>